<dbReference type="SUPFAM" id="SSF82607">
    <property type="entry name" value="YbaB-like"/>
    <property type="match status" value="1"/>
</dbReference>
<keyword evidence="1" id="KW-0238">DNA-binding</keyword>
<dbReference type="Proteomes" id="UP001230188">
    <property type="component" value="Unassembled WGS sequence"/>
</dbReference>
<name>A0AAD7XPQ9_9STRA</name>
<accession>A0AAD7XPQ9</accession>
<dbReference type="GO" id="GO:0003677">
    <property type="term" value="F:DNA binding"/>
    <property type="evidence" value="ECO:0007669"/>
    <property type="project" value="UniProtKB-KW"/>
</dbReference>
<evidence type="ECO:0000256" key="1">
    <source>
        <dbReference type="ARBA" id="ARBA00023125"/>
    </source>
</evidence>
<dbReference type="PANTHER" id="PTHR33449:SF1">
    <property type="entry name" value="NUCLEOID-ASSOCIATED PROTEIN YBAB"/>
    <property type="match status" value="1"/>
</dbReference>
<organism evidence="3 4">
    <name type="scientific">Chrysophaeum taylorii</name>
    <dbReference type="NCBI Taxonomy" id="2483200"/>
    <lineage>
        <taxon>Eukaryota</taxon>
        <taxon>Sar</taxon>
        <taxon>Stramenopiles</taxon>
        <taxon>Ochrophyta</taxon>
        <taxon>Pelagophyceae</taxon>
        <taxon>Pelagomonadales</taxon>
        <taxon>Pelagomonadaceae</taxon>
        <taxon>Chrysophaeum</taxon>
    </lineage>
</organism>
<feature type="signal peptide" evidence="2">
    <location>
        <begin position="1"/>
        <end position="17"/>
    </location>
</feature>
<dbReference type="PANTHER" id="PTHR33449">
    <property type="entry name" value="NUCLEOID-ASSOCIATED PROTEIN YBAB"/>
    <property type="match status" value="1"/>
</dbReference>
<evidence type="ECO:0000313" key="3">
    <source>
        <dbReference type="EMBL" id="KAJ8612383.1"/>
    </source>
</evidence>
<dbReference type="InterPro" id="IPR004401">
    <property type="entry name" value="YbaB/EbfC"/>
</dbReference>
<sequence length="150" mass="15389">MLVGKLLVLAALVVTEAFHVASHRPVVTARSLFGGGKKEGGALSSVAGVVDQYKKAQQIAKKSAELQAELGKTVVEASSEDGKITMKISGQQTPVGAEIASLDGYDAATLSDQFTSAIKNAQAKSLEEMNAKLQALYAEIGGAEDPASGG</sequence>
<feature type="chain" id="PRO_5042166896" evidence="2">
    <location>
        <begin position="18"/>
        <end position="150"/>
    </location>
</feature>
<dbReference type="Pfam" id="PF02575">
    <property type="entry name" value="YbaB_DNA_bd"/>
    <property type="match status" value="1"/>
</dbReference>
<dbReference type="Gene3D" id="3.30.1310.10">
    <property type="entry name" value="Nucleoid-associated protein YbaB-like domain"/>
    <property type="match status" value="1"/>
</dbReference>
<evidence type="ECO:0000256" key="2">
    <source>
        <dbReference type="SAM" id="SignalP"/>
    </source>
</evidence>
<dbReference type="EMBL" id="JAQMWT010000052">
    <property type="protein sequence ID" value="KAJ8612383.1"/>
    <property type="molecule type" value="Genomic_DNA"/>
</dbReference>
<protein>
    <submittedName>
        <fullName evidence="3">Uncharacterized protein</fullName>
    </submittedName>
</protein>
<keyword evidence="2" id="KW-0732">Signal</keyword>
<gene>
    <name evidence="3" type="ORF">CTAYLR_007939</name>
</gene>
<dbReference type="AlphaFoldDB" id="A0AAD7XPQ9"/>
<proteinExistence type="predicted"/>
<keyword evidence="4" id="KW-1185">Reference proteome</keyword>
<evidence type="ECO:0000313" key="4">
    <source>
        <dbReference type="Proteomes" id="UP001230188"/>
    </source>
</evidence>
<dbReference type="InterPro" id="IPR036894">
    <property type="entry name" value="YbaB-like_sf"/>
</dbReference>
<comment type="caution">
    <text evidence="3">The sequence shown here is derived from an EMBL/GenBank/DDBJ whole genome shotgun (WGS) entry which is preliminary data.</text>
</comment>
<reference evidence="3" key="1">
    <citation type="submission" date="2023-01" db="EMBL/GenBank/DDBJ databases">
        <title>Metagenome sequencing of chrysophaentin producing Chrysophaeum taylorii.</title>
        <authorList>
            <person name="Davison J."/>
            <person name="Bewley C."/>
        </authorList>
    </citation>
    <scope>NUCLEOTIDE SEQUENCE</scope>
    <source>
        <strain evidence="3">NIES-1699</strain>
    </source>
</reference>